<dbReference type="Proteomes" id="UP000011713">
    <property type="component" value="Unassembled WGS sequence"/>
</dbReference>
<dbReference type="EMBL" id="JH598176">
    <property type="status" value="NOT_ANNOTATED_CDS"/>
    <property type="molecule type" value="Genomic_DNA"/>
</dbReference>
<evidence type="ECO:0000313" key="1">
    <source>
        <dbReference type="EnsemblProtists" id="HpaP813771"/>
    </source>
</evidence>
<dbReference type="VEuPathDB" id="FungiDB:HpaG813771"/>
<sequence length="284" mass="31796">MATRFSRPLLRRVPATLRSAAPCVGVSKVSSSQTFANAGKSFDESLKRDFKRWLKSEVVLLACMVAAGAAGVHLYQVERLVELAKQSAKEEDREQALKHCLHAYDVIKSTNPRDLERSTPATKYYLDALEHNNSHEMKVAKRELNHVITLDRIAQSYMNRGHDKTAEGYFRQAISAYDQSRGRRGISSVSISERADVTALDQEITAVFCNYSQLMMAENRLGEAEDVLQRALALARSSLLSDEHTEFIKGAIANVRSAIAMETTHAEQKKDLFVCKKNPLCKAY</sequence>
<dbReference type="HOGENOM" id="CLU_985064_0_0_1"/>
<protein>
    <submittedName>
        <fullName evidence="1">Uncharacterized protein</fullName>
    </submittedName>
</protein>
<dbReference type="SUPFAM" id="SSF48452">
    <property type="entry name" value="TPR-like"/>
    <property type="match status" value="1"/>
</dbReference>
<accession>M4C3V3</accession>
<keyword evidence="2" id="KW-1185">Reference proteome</keyword>
<organism evidence="1 2">
    <name type="scientific">Hyaloperonospora arabidopsidis (strain Emoy2)</name>
    <name type="common">Downy mildew agent</name>
    <name type="synonym">Peronospora arabidopsidis</name>
    <dbReference type="NCBI Taxonomy" id="559515"/>
    <lineage>
        <taxon>Eukaryota</taxon>
        <taxon>Sar</taxon>
        <taxon>Stramenopiles</taxon>
        <taxon>Oomycota</taxon>
        <taxon>Peronosporomycetes</taxon>
        <taxon>Peronosporales</taxon>
        <taxon>Peronosporaceae</taxon>
        <taxon>Hyaloperonospora</taxon>
    </lineage>
</organism>
<proteinExistence type="predicted"/>
<dbReference type="Gene3D" id="1.25.40.10">
    <property type="entry name" value="Tetratricopeptide repeat domain"/>
    <property type="match status" value="1"/>
</dbReference>
<reference evidence="2" key="1">
    <citation type="journal article" date="2010" name="Science">
        <title>Signatures of adaptation to obligate biotrophy in the Hyaloperonospora arabidopsidis genome.</title>
        <authorList>
            <person name="Baxter L."/>
            <person name="Tripathy S."/>
            <person name="Ishaque N."/>
            <person name="Boot N."/>
            <person name="Cabral A."/>
            <person name="Kemen E."/>
            <person name="Thines M."/>
            <person name="Ah-Fong A."/>
            <person name="Anderson R."/>
            <person name="Badejoko W."/>
            <person name="Bittner-Eddy P."/>
            <person name="Boore J.L."/>
            <person name="Chibucos M.C."/>
            <person name="Coates M."/>
            <person name="Dehal P."/>
            <person name="Delehaunty K."/>
            <person name="Dong S."/>
            <person name="Downton P."/>
            <person name="Dumas B."/>
            <person name="Fabro G."/>
            <person name="Fronick C."/>
            <person name="Fuerstenberg S.I."/>
            <person name="Fulton L."/>
            <person name="Gaulin E."/>
            <person name="Govers F."/>
            <person name="Hughes L."/>
            <person name="Humphray S."/>
            <person name="Jiang R.H."/>
            <person name="Judelson H."/>
            <person name="Kamoun S."/>
            <person name="Kyung K."/>
            <person name="Meijer H."/>
            <person name="Minx P."/>
            <person name="Morris P."/>
            <person name="Nelson J."/>
            <person name="Phuntumart V."/>
            <person name="Qutob D."/>
            <person name="Rehmany A."/>
            <person name="Rougon-Cardoso A."/>
            <person name="Ryden P."/>
            <person name="Torto-Alalibo T."/>
            <person name="Studholme D."/>
            <person name="Wang Y."/>
            <person name="Win J."/>
            <person name="Wood J."/>
            <person name="Clifton S.W."/>
            <person name="Rogers J."/>
            <person name="Van den Ackerveken G."/>
            <person name="Jones J.D."/>
            <person name="McDowell J.M."/>
            <person name="Beynon J."/>
            <person name="Tyler B.M."/>
        </authorList>
    </citation>
    <scope>NUCLEOTIDE SEQUENCE [LARGE SCALE GENOMIC DNA]</scope>
    <source>
        <strain evidence="2">Emoy2</strain>
    </source>
</reference>
<reference evidence="1" key="2">
    <citation type="submission" date="2015-06" db="UniProtKB">
        <authorList>
            <consortium name="EnsemblProtists"/>
        </authorList>
    </citation>
    <scope>IDENTIFICATION</scope>
    <source>
        <strain evidence="1">Emoy2</strain>
    </source>
</reference>
<dbReference type="InParanoid" id="M4C3V3"/>
<dbReference type="OMA" id="KFYHEAM"/>
<dbReference type="AlphaFoldDB" id="M4C3V3"/>
<evidence type="ECO:0000313" key="2">
    <source>
        <dbReference type="Proteomes" id="UP000011713"/>
    </source>
</evidence>
<name>M4C3V3_HYAAE</name>
<dbReference type="eggNOG" id="ENOG502QRKC">
    <property type="taxonomic scope" value="Eukaryota"/>
</dbReference>
<dbReference type="EnsemblProtists" id="HpaT813771">
    <property type="protein sequence ID" value="HpaP813771"/>
    <property type="gene ID" value="HpaG813771"/>
</dbReference>
<dbReference type="InterPro" id="IPR011990">
    <property type="entry name" value="TPR-like_helical_dom_sf"/>
</dbReference>